<comment type="cofactor">
    <cofactor evidence="1 12">
        <name>Zn(2+)</name>
        <dbReference type="ChEBI" id="CHEBI:29105"/>
    </cofactor>
</comment>
<dbReference type="Gene3D" id="3.40.140.10">
    <property type="entry name" value="Cytidine Deaminase, domain 2"/>
    <property type="match status" value="1"/>
</dbReference>
<dbReference type="NCBIfam" id="NF004064">
    <property type="entry name" value="PRK05578.1"/>
    <property type="match status" value="1"/>
</dbReference>
<dbReference type="PANTHER" id="PTHR11644:SF2">
    <property type="entry name" value="CYTIDINE DEAMINASE"/>
    <property type="match status" value="1"/>
</dbReference>
<dbReference type="InterPro" id="IPR002125">
    <property type="entry name" value="CMP_dCMP_dom"/>
</dbReference>
<evidence type="ECO:0000313" key="15">
    <source>
        <dbReference type="Proteomes" id="UP001589795"/>
    </source>
</evidence>
<comment type="catalytic activity">
    <reaction evidence="10 12">
        <text>2'-deoxycytidine + H2O + H(+) = 2'-deoxyuridine + NH4(+)</text>
        <dbReference type="Rhea" id="RHEA:13433"/>
        <dbReference type="ChEBI" id="CHEBI:15377"/>
        <dbReference type="ChEBI" id="CHEBI:15378"/>
        <dbReference type="ChEBI" id="CHEBI:15698"/>
        <dbReference type="ChEBI" id="CHEBI:16450"/>
        <dbReference type="ChEBI" id="CHEBI:28938"/>
        <dbReference type="EC" id="3.5.4.5"/>
    </reaction>
</comment>
<keyword evidence="6 12" id="KW-0479">Metal-binding</keyword>
<keyword evidence="8 12" id="KW-0862">Zinc</keyword>
<evidence type="ECO:0000256" key="4">
    <source>
        <dbReference type="ARBA" id="ARBA00012783"/>
    </source>
</evidence>
<comment type="caution">
    <text evidence="14">The sequence shown here is derived from an EMBL/GenBank/DDBJ whole genome shotgun (WGS) entry which is preliminary data.</text>
</comment>
<protein>
    <recommendedName>
        <fullName evidence="5 12">Cytidine deaminase</fullName>
        <ecNumber evidence="4 12">3.5.4.5</ecNumber>
    </recommendedName>
    <alternativeName>
        <fullName evidence="9 12">Cytidine aminohydrolase</fullName>
    </alternativeName>
</protein>
<reference evidence="14 15" key="1">
    <citation type="submission" date="2024-09" db="EMBL/GenBank/DDBJ databases">
        <authorList>
            <person name="Sun Q."/>
            <person name="Mori K."/>
        </authorList>
    </citation>
    <scope>NUCLEOTIDE SEQUENCE [LARGE SCALE GENOMIC DNA]</scope>
    <source>
        <strain evidence="14 15">CCM 7904</strain>
    </source>
</reference>
<evidence type="ECO:0000256" key="1">
    <source>
        <dbReference type="ARBA" id="ARBA00001947"/>
    </source>
</evidence>
<dbReference type="EMBL" id="JBHLWQ010000184">
    <property type="protein sequence ID" value="MFC0202332.1"/>
    <property type="molecule type" value="Genomic_DNA"/>
</dbReference>
<evidence type="ECO:0000256" key="7">
    <source>
        <dbReference type="ARBA" id="ARBA00022801"/>
    </source>
</evidence>
<keyword evidence="7 12" id="KW-0378">Hydrolase</keyword>
<evidence type="ECO:0000256" key="3">
    <source>
        <dbReference type="ARBA" id="ARBA00006576"/>
    </source>
</evidence>
<evidence type="ECO:0000256" key="8">
    <source>
        <dbReference type="ARBA" id="ARBA00022833"/>
    </source>
</evidence>
<dbReference type="GO" id="GO:0004126">
    <property type="term" value="F:cytidine deaminase activity"/>
    <property type="evidence" value="ECO:0007669"/>
    <property type="project" value="UniProtKB-EC"/>
</dbReference>
<accession>A0ABV6CNK5</accession>
<dbReference type="PROSITE" id="PS00903">
    <property type="entry name" value="CYT_DCMP_DEAMINASES_1"/>
    <property type="match status" value="1"/>
</dbReference>
<evidence type="ECO:0000256" key="12">
    <source>
        <dbReference type="RuleBase" id="RU364006"/>
    </source>
</evidence>
<dbReference type="Pfam" id="PF00383">
    <property type="entry name" value="dCMP_cyt_deam_1"/>
    <property type="match status" value="1"/>
</dbReference>
<gene>
    <name evidence="14" type="ORF">ACFFIZ_18995</name>
</gene>
<dbReference type="NCBIfam" id="TIGR01354">
    <property type="entry name" value="cyt_deam_tetra"/>
    <property type="match status" value="1"/>
</dbReference>
<keyword evidence="15" id="KW-1185">Reference proteome</keyword>
<name>A0ABV6CNK5_9RHOB</name>
<dbReference type="Proteomes" id="UP001589795">
    <property type="component" value="Unassembled WGS sequence"/>
</dbReference>
<dbReference type="CDD" id="cd01283">
    <property type="entry name" value="cytidine_deaminase"/>
    <property type="match status" value="1"/>
</dbReference>
<comment type="catalytic activity">
    <reaction evidence="11 12">
        <text>cytidine + H2O + H(+) = uridine + NH4(+)</text>
        <dbReference type="Rhea" id="RHEA:16069"/>
        <dbReference type="ChEBI" id="CHEBI:15377"/>
        <dbReference type="ChEBI" id="CHEBI:15378"/>
        <dbReference type="ChEBI" id="CHEBI:16704"/>
        <dbReference type="ChEBI" id="CHEBI:17562"/>
        <dbReference type="ChEBI" id="CHEBI:28938"/>
        <dbReference type="EC" id="3.5.4.5"/>
    </reaction>
</comment>
<dbReference type="RefSeq" id="WP_265506873.1">
    <property type="nucleotide sequence ID" value="NZ_JAOTBE010000019.1"/>
</dbReference>
<dbReference type="InterPro" id="IPR016192">
    <property type="entry name" value="APOBEC/CMP_deaminase_Zn-bd"/>
</dbReference>
<evidence type="ECO:0000256" key="5">
    <source>
        <dbReference type="ARBA" id="ARBA00018266"/>
    </source>
</evidence>
<comment type="function">
    <text evidence="2 12">This enzyme scavenges exogenous and endogenous cytidine and 2'-deoxycytidine for UMP synthesis.</text>
</comment>
<sequence>MTSLLDEARAVRERAYVPYSKFKVGAAIRGASGQVYRGCNVENVAYPEGTCAEAGAIAAMVAAGETVLVEVAVIADSPSPVPPCGGCRQKLAEFGAADVPVTLATTDGGSQQTTVGALLPGRFDAGHMARA</sequence>
<evidence type="ECO:0000256" key="2">
    <source>
        <dbReference type="ARBA" id="ARBA00003949"/>
    </source>
</evidence>
<evidence type="ECO:0000256" key="9">
    <source>
        <dbReference type="ARBA" id="ARBA00032005"/>
    </source>
</evidence>
<proteinExistence type="inferred from homology"/>
<dbReference type="SUPFAM" id="SSF53927">
    <property type="entry name" value="Cytidine deaminase-like"/>
    <property type="match status" value="1"/>
</dbReference>
<dbReference type="EC" id="3.5.4.5" evidence="4 12"/>
<feature type="domain" description="CMP/dCMP-type deaminase" evidence="13">
    <location>
        <begin position="1"/>
        <end position="126"/>
    </location>
</feature>
<evidence type="ECO:0000256" key="11">
    <source>
        <dbReference type="ARBA" id="ARBA00049558"/>
    </source>
</evidence>
<dbReference type="InterPro" id="IPR050202">
    <property type="entry name" value="Cyt/Deoxycyt_deaminase"/>
</dbReference>
<dbReference type="InterPro" id="IPR016193">
    <property type="entry name" value="Cytidine_deaminase-like"/>
</dbReference>
<dbReference type="PANTHER" id="PTHR11644">
    <property type="entry name" value="CYTIDINE DEAMINASE"/>
    <property type="match status" value="1"/>
</dbReference>
<comment type="similarity">
    <text evidence="3 12">Belongs to the cytidine and deoxycytidylate deaminase family.</text>
</comment>
<organism evidence="14 15">
    <name type="scientific">Paracoccus rhizosphaerae</name>
    <dbReference type="NCBI Taxonomy" id="1133347"/>
    <lineage>
        <taxon>Bacteria</taxon>
        <taxon>Pseudomonadati</taxon>
        <taxon>Pseudomonadota</taxon>
        <taxon>Alphaproteobacteria</taxon>
        <taxon>Rhodobacterales</taxon>
        <taxon>Paracoccaceae</taxon>
        <taxon>Paracoccus</taxon>
    </lineage>
</organism>
<evidence type="ECO:0000256" key="6">
    <source>
        <dbReference type="ARBA" id="ARBA00022723"/>
    </source>
</evidence>
<dbReference type="InterPro" id="IPR006262">
    <property type="entry name" value="Cyt_deam_tetra"/>
</dbReference>
<evidence type="ECO:0000256" key="10">
    <source>
        <dbReference type="ARBA" id="ARBA00049252"/>
    </source>
</evidence>
<dbReference type="PROSITE" id="PS51747">
    <property type="entry name" value="CYT_DCMP_DEAMINASES_2"/>
    <property type="match status" value="1"/>
</dbReference>
<evidence type="ECO:0000259" key="13">
    <source>
        <dbReference type="PROSITE" id="PS51747"/>
    </source>
</evidence>
<evidence type="ECO:0000313" key="14">
    <source>
        <dbReference type="EMBL" id="MFC0202332.1"/>
    </source>
</evidence>